<dbReference type="EMBL" id="MLAK01001187">
    <property type="protein sequence ID" value="OHS96274.1"/>
    <property type="molecule type" value="Genomic_DNA"/>
</dbReference>
<evidence type="ECO:0000313" key="3">
    <source>
        <dbReference type="Proteomes" id="UP000179807"/>
    </source>
</evidence>
<reference evidence="2" key="1">
    <citation type="submission" date="2016-10" db="EMBL/GenBank/DDBJ databases">
        <authorList>
            <person name="Benchimol M."/>
            <person name="Almeida L.G."/>
            <person name="Vasconcelos A.T."/>
            <person name="Perreira-Neves A."/>
            <person name="Rosa I.A."/>
            <person name="Tasca T."/>
            <person name="Bogo M.R."/>
            <person name="de Souza W."/>
        </authorList>
    </citation>
    <scope>NUCLEOTIDE SEQUENCE [LARGE SCALE GENOMIC DNA]</scope>
    <source>
        <strain evidence="2">K</strain>
    </source>
</reference>
<evidence type="ECO:0000313" key="2">
    <source>
        <dbReference type="EMBL" id="OHS96274.1"/>
    </source>
</evidence>
<dbReference type="RefSeq" id="XP_068349411.1">
    <property type="nucleotide sequence ID" value="XM_068511517.1"/>
</dbReference>
<evidence type="ECO:0000256" key="1">
    <source>
        <dbReference type="SAM" id="Coils"/>
    </source>
</evidence>
<dbReference type="AlphaFoldDB" id="A0A1J4JAR2"/>
<protein>
    <submittedName>
        <fullName evidence="2">Uncharacterized protein</fullName>
    </submittedName>
</protein>
<dbReference type="VEuPathDB" id="TrichDB:TRFO_37577"/>
<sequence length="661" mass="76288">MNSSIKTTNFNIAVCGIQGIGKTTLLEKAAKLISRAANNDDNVDKYSIPIPESNCIFHEMDFTRTSNPKDFDETWDQYEIPNYSYVIYILSRDISASIEHAVMFSKKAQSANIPIYYIENIKNPNSTKKLSEDLESILGNRIIPCKGLKNKPHKVFRMFLFIQEVYLADSRSLDLNADFPSRDIQNLVATSENNYTYILTRSSLLMRTPKDSENISCFPFSDDFIFHRPVSLITNCDGTKLILATHFNIFLIDKERAEFDPKDLFPGIKPIKPFEIDLLTPRDSEFLDIQFCPGFPDAFAVAFKNQIHLWRIHETTLERIFIHSISSDERIKVFRFQPFFQNMSLTMFMNLYYLTKNNVLICVPSLFWPEKGAKPSHEVKLQTVNQVKPTEGLILEYQDKLYQFHGFEAPTQIQILSNMTAKDFAVLSFDFFNKDIVFYTKGTDSVFQHFRFERQRNYANGIYLTPVVEPDNIKNQLKTLSFNSFQRAGSLYAKMSNGLYGFYQDDKRMFVHFDVESLNIVGFGGKKRFCIIAPGHFVNLTYRFTKVNPMAPYDQTKITTLEIEKERSILQAQFNEFKKDDDKRKQILEEALQIQLEAENTGKKAREILGLAQDVQKQLEQLQEKAKGILTSILMKRPIQSGEENTFSLALEVEDANISPL</sequence>
<name>A0A1J4JAR2_9EUKA</name>
<feature type="coiled-coil region" evidence="1">
    <location>
        <begin position="605"/>
        <end position="632"/>
    </location>
</feature>
<comment type="caution">
    <text evidence="2">The sequence shown here is derived from an EMBL/GenBank/DDBJ whole genome shotgun (WGS) entry which is preliminary data.</text>
</comment>
<organism evidence="2 3">
    <name type="scientific">Tritrichomonas foetus</name>
    <dbReference type="NCBI Taxonomy" id="1144522"/>
    <lineage>
        <taxon>Eukaryota</taxon>
        <taxon>Metamonada</taxon>
        <taxon>Parabasalia</taxon>
        <taxon>Tritrichomonadida</taxon>
        <taxon>Tritrichomonadidae</taxon>
        <taxon>Tritrichomonas</taxon>
    </lineage>
</organism>
<dbReference type="Proteomes" id="UP000179807">
    <property type="component" value="Unassembled WGS sequence"/>
</dbReference>
<dbReference type="GeneID" id="94846221"/>
<keyword evidence="1" id="KW-0175">Coiled coil</keyword>
<proteinExistence type="predicted"/>
<keyword evidence="3" id="KW-1185">Reference proteome</keyword>
<gene>
    <name evidence="2" type="ORF">TRFO_37577</name>
</gene>
<accession>A0A1J4JAR2</accession>